<keyword evidence="7 13" id="KW-0472">Membrane</keyword>
<keyword evidence="10" id="KW-0325">Glycoprotein</keyword>
<dbReference type="GO" id="GO:0005044">
    <property type="term" value="F:scavenger receptor activity"/>
    <property type="evidence" value="ECO:0007669"/>
    <property type="project" value="TreeGrafter"/>
</dbReference>
<keyword evidence="14" id="KW-1185">Reference proteome</keyword>
<evidence type="ECO:0000256" key="5">
    <source>
        <dbReference type="ARBA" id="ARBA00022692"/>
    </source>
</evidence>
<evidence type="ECO:0000256" key="3">
    <source>
        <dbReference type="ARBA" id="ARBA00010532"/>
    </source>
</evidence>
<dbReference type="Proteomes" id="UP000504629">
    <property type="component" value="Unplaced"/>
</dbReference>
<evidence type="ECO:0000256" key="11">
    <source>
        <dbReference type="ARBA" id="ARBA00040821"/>
    </source>
</evidence>
<evidence type="ECO:0000313" key="17">
    <source>
        <dbReference type="RefSeq" id="XP_028041750.1"/>
    </source>
</evidence>
<dbReference type="GeneID" id="114251612"/>
<comment type="subcellular location">
    <subcellularLocation>
        <location evidence="2">Cell membrane</location>
        <topology evidence="2">Multi-pass membrane protein</topology>
    </subcellularLocation>
    <subcellularLocation>
        <location evidence="1">Membrane</location>
        <location evidence="1">Caveola</location>
        <topology evidence="1">Multi-pass membrane protein</topology>
    </subcellularLocation>
</comment>
<dbReference type="RefSeq" id="XP_028041750.1">
    <property type="nucleotide sequence ID" value="XM_028185949.1"/>
</dbReference>
<dbReference type="RefSeq" id="XP_028041749.1">
    <property type="nucleotide sequence ID" value="XM_028185948.1"/>
</dbReference>
<keyword evidence="9" id="KW-0675">Receptor</keyword>
<dbReference type="PRINTS" id="PR01609">
    <property type="entry name" value="CD36FAMILY"/>
</dbReference>
<evidence type="ECO:0000256" key="2">
    <source>
        <dbReference type="ARBA" id="ARBA00004651"/>
    </source>
</evidence>
<evidence type="ECO:0000256" key="6">
    <source>
        <dbReference type="ARBA" id="ARBA00022989"/>
    </source>
</evidence>
<comment type="similarity">
    <text evidence="3">Belongs to the CD36 family.</text>
</comment>
<dbReference type="InterPro" id="IPR002159">
    <property type="entry name" value="CD36_fam"/>
</dbReference>
<dbReference type="AlphaFoldDB" id="A0A6J2KI72"/>
<dbReference type="KEGG" id="bman:114251612"/>
<evidence type="ECO:0000256" key="12">
    <source>
        <dbReference type="ARBA" id="ARBA00042244"/>
    </source>
</evidence>
<dbReference type="PANTHER" id="PTHR11923">
    <property type="entry name" value="SCAVENGER RECEPTOR CLASS B TYPE-1 SR-B1"/>
    <property type="match status" value="1"/>
</dbReference>
<evidence type="ECO:0000313" key="16">
    <source>
        <dbReference type="RefSeq" id="XP_028041749.1"/>
    </source>
</evidence>
<organism evidence="14 17">
    <name type="scientific">Bombyx mandarina</name>
    <name type="common">Wild silk moth</name>
    <name type="synonym">Wild silkworm</name>
    <dbReference type="NCBI Taxonomy" id="7092"/>
    <lineage>
        <taxon>Eukaryota</taxon>
        <taxon>Metazoa</taxon>
        <taxon>Ecdysozoa</taxon>
        <taxon>Arthropoda</taxon>
        <taxon>Hexapoda</taxon>
        <taxon>Insecta</taxon>
        <taxon>Pterygota</taxon>
        <taxon>Neoptera</taxon>
        <taxon>Endopterygota</taxon>
        <taxon>Lepidoptera</taxon>
        <taxon>Glossata</taxon>
        <taxon>Ditrysia</taxon>
        <taxon>Bombycoidea</taxon>
        <taxon>Bombycidae</taxon>
        <taxon>Bombycinae</taxon>
        <taxon>Bombyx</taxon>
    </lineage>
</organism>
<dbReference type="RefSeq" id="XP_028041748.1">
    <property type="nucleotide sequence ID" value="XM_028185947.1"/>
</dbReference>
<evidence type="ECO:0000256" key="4">
    <source>
        <dbReference type="ARBA" id="ARBA00022475"/>
    </source>
</evidence>
<name>A0A6J2KI72_BOMMA</name>
<dbReference type="PANTHER" id="PTHR11923:SF110">
    <property type="entry name" value="SCAVENGER RECEPTOR CLASS B MEMBER 1"/>
    <property type="match status" value="1"/>
</dbReference>
<protein>
    <recommendedName>
        <fullName evidence="11">Scavenger receptor class B member 1</fullName>
    </recommendedName>
    <alternativeName>
        <fullName evidence="12">SR-BI</fullName>
    </alternativeName>
</protein>
<evidence type="ECO:0000256" key="7">
    <source>
        <dbReference type="ARBA" id="ARBA00023136"/>
    </source>
</evidence>
<dbReference type="GO" id="GO:0005901">
    <property type="term" value="C:caveola"/>
    <property type="evidence" value="ECO:0007669"/>
    <property type="project" value="UniProtKB-SubCell"/>
</dbReference>
<keyword evidence="5 13" id="KW-0812">Transmembrane</keyword>
<dbReference type="Pfam" id="PF01130">
    <property type="entry name" value="CD36"/>
    <property type="match status" value="1"/>
</dbReference>
<evidence type="ECO:0000313" key="14">
    <source>
        <dbReference type="Proteomes" id="UP000504629"/>
    </source>
</evidence>
<keyword evidence="6 13" id="KW-1133">Transmembrane helix</keyword>
<feature type="transmembrane region" description="Helical" evidence="13">
    <location>
        <begin position="457"/>
        <end position="480"/>
    </location>
</feature>
<evidence type="ECO:0000256" key="8">
    <source>
        <dbReference type="ARBA" id="ARBA00023157"/>
    </source>
</evidence>
<gene>
    <name evidence="15 16 17" type="primary">LOC114251612</name>
</gene>
<dbReference type="OrthoDB" id="18585at2759"/>
<evidence type="ECO:0000256" key="10">
    <source>
        <dbReference type="ARBA" id="ARBA00023180"/>
    </source>
</evidence>
<evidence type="ECO:0000256" key="13">
    <source>
        <dbReference type="SAM" id="Phobius"/>
    </source>
</evidence>
<sequence length="514" mass="58873">MNFRKRDFKKMTSIFKGSPPQEGIKRRLLLALSLGAFLLISSIALILTDPMWAIAKYKFRLANGSILHELLSSEMEGGRFAVYLFNITNPDRFLSGEDPYLKLDEVGPFTYLEYRTHSELQFDREAGVMLYTPRMRSVFVPEESIGNPEEIFLTMPNIPMLSATTMIRSSPVFIRNIYNIVARQYGSQPIVKLAASKYLWGYKDPVLTFANSLVPGLIYFNTTGIMDRLYDKNVHYHMELGTNDDDKFKIKRIHKYTRLHPESEVFDESILTFNDTYEGMAYPPMIGTNTPINIFRLGICKSFEMEYHGNKTSEYGPNAFVYKFNEKMFENNLCDVKGACPKGVMDLSACFYGLPMGLSKGHLLDADPKLFDRIKGLKPDPEKHSSHLVIEPKIGLTLETSWSLQANIFVGDITYNAEAKMFSNMILPIAHFKIKQPHLPSIAITALRMMYITVPKALFITEILLMLSCLLLLVYSAWLMHWKRVHKKQSLSEKELQISSRMANEPLMSYLTIN</sequence>
<proteinExistence type="inferred from homology"/>
<evidence type="ECO:0000313" key="15">
    <source>
        <dbReference type="RefSeq" id="XP_028041748.1"/>
    </source>
</evidence>
<accession>A0A6J2KI72</accession>
<keyword evidence="4" id="KW-1003">Cell membrane</keyword>
<evidence type="ECO:0000256" key="1">
    <source>
        <dbReference type="ARBA" id="ARBA00004189"/>
    </source>
</evidence>
<dbReference type="GO" id="GO:0005737">
    <property type="term" value="C:cytoplasm"/>
    <property type="evidence" value="ECO:0007669"/>
    <property type="project" value="TreeGrafter"/>
</dbReference>
<reference evidence="15 16" key="1">
    <citation type="submission" date="2025-04" db="UniProtKB">
        <authorList>
            <consortium name="RefSeq"/>
        </authorList>
    </citation>
    <scope>IDENTIFICATION</scope>
    <source>
        <tissue evidence="15 16">Silk gland</tissue>
    </source>
</reference>
<evidence type="ECO:0000256" key="9">
    <source>
        <dbReference type="ARBA" id="ARBA00023170"/>
    </source>
</evidence>
<keyword evidence="8" id="KW-1015">Disulfide bond</keyword>